<proteinExistence type="predicted"/>
<sequence length="922" mass="101304">MLVKFGTAALLASTVFTQNFSWGDFQTFVKDATFPAYTTEQKVFVADQVNKLMSVYVNRDSKIENYSLDSNPLFQGIRDRAANMTDAELHSSLQKAFLSLRDFHTNYYTPAPYSCYRAVYPLTFELIHSDDPVKNPVAAVSAFSTFPEVVELGGAELKKVKLGHVLVSINGLSLTELYEKYKHLGGGANLFGGLKSVLSLFEYRNAIMFPLEIEAGETHVTYVLKERPDSTRTYSVTVPIAGRRNDDCLANAPKLKKKDEVPDFKEIERLFKKKQVDMSFPLYKEARDAFEAPMDIIYTPILADTLQWARYEFLGTKLGVLRIDGFVPPDGVDTDTTIGMIRSLLVNEFKDTDALVIDLRRNGGGSILMADAIPQLFLNGEYHPQGARALMAPINSGIADAYLAMGGDAFSVTYNQSSPANKYSDLFYFDTVAEVNKLGRVYLKPVAVLNDANCYSACDLLSASMQDSGAASIIFGHDGKTGAGGANVVEHKDFFSKILPSEFQTLPHGQDIRLGWRQLVRNGKNEGKIIEDVGIDADRILRPTVRELTAENDRSAVFDTIAHELRAIGEKDGSILTYCKKKFLLFIHNSYFPKKKVNAEPQVSGNAEIGASTKFDCTSAYITKLELVLDGKVLDTKTFRKKRFNSVSVLNGKAATAPGTDKYTIVGYVDDKEVLRTYRYIRYTPAKSSYLNLNAGETTQWDFSTDKYALVYNSLTESSNGWNLNNGKFVIGNGAGYADGVNSAVSFFVNVNAPGLSVKLDALVNSEKDYDFFSLTLKQEGKDDVVYFSKSGLALTINESFPLETTGPVELVLSFKADGAVTEAGGIVVNSLSLEVAPCGASDSVGERSLIELNSDLEVAVSKGADVSIYYSENAAGPFKSKVASETFNKIGDYTIATKLGKYVRAIGLKNSRLPEISTFNS</sequence>
<dbReference type="SUPFAM" id="SSF52096">
    <property type="entry name" value="ClpP/crotonase"/>
    <property type="match status" value="1"/>
</dbReference>
<evidence type="ECO:0000313" key="3">
    <source>
        <dbReference type="EMBL" id="KAJ3224899.1"/>
    </source>
</evidence>
<dbReference type="PANTHER" id="PTHR32060">
    <property type="entry name" value="TAIL-SPECIFIC PROTEASE"/>
    <property type="match status" value="1"/>
</dbReference>
<dbReference type="GO" id="GO:0008236">
    <property type="term" value="F:serine-type peptidase activity"/>
    <property type="evidence" value="ECO:0007669"/>
    <property type="project" value="InterPro"/>
</dbReference>
<dbReference type="Pfam" id="PF03572">
    <property type="entry name" value="Peptidase_S41"/>
    <property type="match status" value="1"/>
</dbReference>
<name>A0AAD5XY00_9FUNG</name>
<dbReference type="AlphaFoldDB" id="A0AAD5XY00"/>
<evidence type="ECO:0000313" key="4">
    <source>
        <dbReference type="Proteomes" id="UP001211065"/>
    </source>
</evidence>
<reference evidence="3" key="1">
    <citation type="submission" date="2020-05" db="EMBL/GenBank/DDBJ databases">
        <title>Phylogenomic resolution of chytrid fungi.</title>
        <authorList>
            <person name="Stajich J.E."/>
            <person name="Amses K."/>
            <person name="Simmons R."/>
            <person name="Seto K."/>
            <person name="Myers J."/>
            <person name="Bonds A."/>
            <person name="Quandt C.A."/>
            <person name="Barry K."/>
            <person name="Liu P."/>
            <person name="Grigoriev I."/>
            <person name="Longcore J.E."/>
            <person name="James T.Y."/>
        </authorList>
    </citation>
    <scope>NUCLEOTIDE SEQUENCE</scope>
    <source>
        <strain evidence="3">JEL0476</strain>
    </source>
</reference>
<gene>
    <name evidence="3" type="ORF">HK099_007693</name>
</gene>
<protein>
    <recommendedName>
        <fullName evidence="2">Tail specific protease domain-containing protein</fullName>
    </recommendedName>
</protein>
<keyword evidence="4" id="KW-1185">Reference proteome</keyword>
<dbReference type="GO" id="GO:0004175">
    <property type="term" value="F:endopeptidase activity"/>
    <property type="evidence" value="ECO:0007669"/>
    <property type="project" value="TreeGrafter"/>
</dbReference>
<feature type="domain" description="Tail specific protease" evidence="2">
    <location>
        <begin position="317"/>
        <end position="486"/>
    </location>
</feature>
<evidence type="ECO:0000256" key="1">
    <source>
        <dbReference type="SAM" id="SignalP"/>
    </source>
</evidence>
<feature type="signal peptide" evidence="1">
    <location>
        <begin position="1"/>
        <end position="17"/>
    </location>
</feature>
<dbReference type="InterPro" id="IPR005151">
    <property type="entry name" value="Tail-specific_protease"/>
</dbReference>
<dbReference type="GO" id="GO:0006508">
    <property type="term" value="P:proteolysis"/>
    <property type="evidence" value="ECO:0007669"/>
    <property type="project" value="InterPro"/>
</dbReference>
<comment type="caution">
    <text evidence="3">The sequence shown here is derived from an EMBL/GenBank/DDBJ whole genome shotgun (WGS) entry which is preliminary data.</text>
</comment>
<accession>A0AAD5XY00</accession>
<dbReference type="EMBL" id="JADGJW010000077">
    <property type="protein sequence ID" value="KAJ3224899.1"/>
    <property type="molecule type" value="Genomic_DNA"/>
</dbReference>
<dbReference type="InterPro" id="IPR029045">
    <property type="entry name" value="ClpP/crotonase-like_dom_sf"/>
</dbReference>
<evidence type="ECO:0000259" key="2">
    <source>
        <dbReference type="Pfam" id="PF03572"/>
    </source>
</evidence>
<dbReference type="PANTHER" id="PTHR32060:SF22">
    <property type="entry name" value="CARBOXYL-TERMINAL-PROCESSING PEPTIDASE 3, CHLOROPLASTIC"/>
    <property type="match status" value="1"/>
</dbReference>
<organism evidence="3 4">
    <name type="scientific">Clydaea vesicula</name>
    <dbReference type="NCBI Taxonomy" id="447962"/>
    <lineage>
        <taxon>Eukaryota</taxon>
        <taxon>Fungi</taxon>
        <taxon>Fungi incertae sedis</taxon>
        <taxon>Chytridiomycota</taxon>
        <taxon>Chytridiomycota incertae sedis</taxon>
        <taxon>Chytridiomycetes</taxon>
        <taxon>Lobulomycetales</taxon>
        <taxon>Lobulomycetaceae</taxon>
        <taxon>Clydaea</taxon>
    </lineage>
</organism>
<dbReference type="Proteomes" id="UP001211065">
    <property type="component" value="Unassembled WGS sequence"/>
</dbReference>
<feature type="chain" id="PRO_5042096680" description="Tail specific protease domain-containing protein" evidence="1">
    <location>
        <begin position="18"/>
        <end position="922"/>
    </location>
</feature>
<dbReference type="Gene3D" id="3.90.226.10">
    <property type="entry name" value="2-enoyl-CoA Hydratase, Chain A, domain 1"/>
    <property type="match status" value="1"/>
</dbReference>
<keyword evidence="1" id="KW-0732">Signal</keyword>